<gene>
    <name evidence="1" type="ORF">UFOVP1290_400</name>
</gene>
<name>A0A6J5RHB4_9CAUD</name>
<accession>A0A6J5RHB4</accession>
<evidence type="ECO:0000313" key="1">
    <source>
        <dbReference type="EMBL" id="CAB4196880.1"/>
    </source>
</evidence>
<proteinExistence type="predicted"/>
<organism evidence="1">
    <name type="scientific">uncultured Caudovirales phage</name>
    <dbReference type="NCBI Taxonomy" id="2100421"/>
    <lineage>
        <taxon>Viruses</taxon>
        <taxon>Duplodnaviria</taxon>
        <taxon>Heunggongvirae</taxon>
        <taxon>Uroviricota</taxon>
        <taxon>Caudoviricetes</taxon>
        <taxon>Peduoviridae</taxon>
        <taxon>Maltschvirus</taxon>
        <taxon>Maltschvirus maltsch</taxon>
    </lineage>
</organism>
<reference evidence="1" key="1">
    <citation type="submission" date="2020-05" db="EMBL/GenBank/DDBJ databases">
        <authorList>
            <person name="Chiriac C."/>
            <person name="Salcher M."/>
            <person name="Ghai R."/>
            <person name="Kavagutti S V."/>
        </authorList>
    </citation>
    <scope>NUCLEOTIDE SEQUENCE</scope>
</reference>
<sequence>MGGFLFMKKEHNYVKCQGCDWRITQDDYDPSEETCARCKNTRFVIDPTEILCNLCGECMCPLGTHNEQYPHGLHEAQVTGGYDSYHLLDCSTYEFSFCEKCLRKLFMECKIKPTIYETNPMTGWAEDQSCYEYRLWKDNGGHHEAYINRKCNRIKDCQNDAIYTRFVNDDFTEDCCCEEHKLDIKYSRSYKYVPFISNNLKVFL</sequence>
<protein>
    <submittedName>
        <fullName evidence="1">Uncharacterized protein</fullName>
    </submittedName>
</protein>
<dbReference type="EMBL" id="LR797252">
    <property type="protein sequence ID" value="CAB4196880.1"/>
    <property type="molecule type" value="Genomic_DNA"/>
</dbReference>